<dbReference type="InterPro" id="IPR036890">
    <property type="entry name" value="HATPase_C_sf"/>
</dbReference>
<evidence type="ECO:0000256" key="12">
    <source>
        <dbReference type="ARBA" id="ARBA00023012"/>
    </source>
</evidence>
<dbReference type="InterPro" id="IPR003660">
    <property type="entry name" value="HAMP_dom"/>
</dbReference>
<dbReference type="EC" id="2.7.13.3" evidence="3"/>
<comment type="catalytic activity">
    <reaction evidence="1">
        <text>ATP + protein L-histidine = ADP + protein N-phospho-L-histidine.</text>
        <dbReference type="EC" id="2.7.13.3"/>
    </reaction>
</comment>
<dbReference type="Gene3D" id="6.10.340.10">
    <property type="match status" value="1"/>
</dbReference>
<sequence>MNKWNICETAEGLNLFYTQINDKSFRDTLAKEALNYNIPESEDDTEGVKAIQPFFDLVSEYTGIYIYDLDDGMYIAGRYAPALEANGFLFFFNIGYQLTGGDGEFVQDFPLEFANGTAEIMIYDYERTLFIYPLLFVCLFLSISLFLCIILFFLNKKMRQVLALNNEILTMSAGDLTHMVPDFGGNEIGILARELNHLRESLSDNIQKEQESRKANQDLITALSHDLRTPLTILNGYLEVLKLKRNPQTQEEYLNRCLKKAEDIKELTDRMFEYALVAEENETPEITWLSSDFIGQCLTENCDFIRLAGFTPSLKLPDTTGVLKSDKTMLKRIFNNLFSNILKYGDKKHGVTVTSQLQDTDFIVSVTNLIKDEASQIDSNHIGLKNVDRIIRMLDGRMTVTQEKKRFEVELRFPLQ</sequence>
<dbReference type="GO" id="GO:0005524">
    <property type="term" value="F:ATP binding"/>
    <property type="evidence" value="ECO:0007669"/>
    <property type="project" value="UniProtKB-KW"/>
</dbReference>
<keyword evidence="13 14" id="KW-0472">Membrane</keyword>
<comment type="caution">
    <text evidence="17">The sequence shown here is derived from an EMBL/GenBank/DDBJ whole genome shotgun (WGS) entry which is preliminary data.</text>
</comment>
<evidence type="ECO:0000256" key="2">
    <source>
        <dbReference type="ARBA" id="ARBA00004651"/>
    </source>
</evidence>
<evidence type="ECO:0000313" key="17">
    <source>
        <dbReference type="EMBL" id="MXP76962.1"/>
    </source>
</evidence>
<keyword evidence="6" id="KW-0808">Transferase</keyword>
<evidence type="ECO:0000256" key="7">
    <source>
        <dbReference type="ARBA" id="ARBA00022692"/>
    </source>
</evidence>
<keyword evidence="9" id="KW-0418">Kinase</keyword>
<evidence type="ECO:0000256" key="11">
    <source>
        <dbReference type="ARBA" id="ARBA00022989"/>
    </source>
</evidence>
<proteinExistence type="predicted"/>
<dbReference type="InterPro" id="IPR036097">
    <property type="entry name" value="HisK_dim/P_sf"/>
</dbReference>
<dbReference type="GO" id="GO:0005886">
    <property type="term" value="C:plasma membrane"/>
    <property type="evidence" value="ECO:0007669"/>
    <property type="project" value="UniProtKB-SubCell"/>
</dbReference>
<dbReference type="PROSITE" id="PS50885">
    <property type="entry name" value="HAMP"/>
    <property type="match status" value="1"/>
</dbReference>
<keyword evidence="10" id="KW-0067">ATP-binding</keyword>
<dbReference type="InterPro" id="IPR005467">
    <property type="entry name" value="His_kinase_dom"/>
</dbReference>
<keyword evidence="12" id="KW-0902">Two-component regulatory system</keyword>
<dbReference type="InterPro" id="IPR050398">
    <property type="entry name" value="HssS/ArlS-like"/>
</dbReference>
<evidence type="ECO:0000256" key="14">
    <source>
        <dbReference type="SAM" id="Phobius"/>
    </source>
</evidence>
<feature type="domain" description="HAMP" evidence="16">
    <location>
        <begin position="155"/>
        <end position="207"/>
    </location>
</feature>
<keyword evidence="18" id="KW-1185">Reference proteome</keyword>
<keyword evidence="7 14" id="KW-0812">Transmembrane</keyword>
<evidence type="ECO:0000256" key="10">
    <source>
        <dbReference type="ARBA" id="ARBA00022840"/>
    </source>
</evidence>
<keyword evidence="11 14" id="KW-1133">Transmembrane helix</keyword>
<dbReference type="Pfam" id="PF00512">
    <property type="entry name" value="HisKA"/>
    <property type="match status" value="1"/>
</dbReference>
<dbReference type="Pfam" id="PF00672">
    <property type="entry name" value="HAMP"/>
    <property type="match status" value="1"/>
</dbReference>
<evidence type="ECO:0000256" key="6">
    <source>
        <dbReference type="ARBA" id="ARBA00022679"/>
    </source>
</evidence>
<keyword evidence="8" id="KW-0547">Nucleotide-binding</keyword>
<evidence type="ECO:0000256" key="13">
    <source>
        <dbReference type="ARBA" id="ARBA00023136"/>
    </source>
</evidence>
<dbReference type="SUPFAM" id="SSF55874">
    <property type="entry name" value="ATPase domain of HSP90 chaperone/DNA topoisomerase II/histidine kinase"/>
    <property type="match status" value="1"/>
</dbReference>
<evidence type="ECO:0000256" key="3">
    <source>
        <dbReference type="ARBA" id="ARBA00012438"/>
    </source>
</evidence>
<dbReference type="CDD" id="cd00082">
    <property type="entry name" value="HisKA"/>
    <property type="match status" value="1"/>
</dbReference>
<dbReference type="Gene3D" id="3.30.565.10">
    <property type="entry name" value="Histidine kinase-like ATPase, C-terminal domain"/>
    <property type="match status" value="1"/>
</dbReference>
<dbReference type="Proteomes" id="UP000460412">
    <property type="component" value="Unassembled WGS sequence"/>
</dbReference>
<comment type="subcellular location">
    <subcellularLocation>
        <location evidence="2">Cell membrane</location>
        <topology evidence="2">Multi-pass membrane protein</topology>
    </subcellularLocation>
</comment>
<dbReference type="PROSITE" id="PS50109">
    <property type="entry name" value="HIS_KIN"/>
    <property type="match status" value="1"/>
</dbReference>
<dbReference type="SMART" id="SM00388">
    <property type="entry name" value="HisKA"/>
    <property type="match status" value="1"/>
</dbReference>
<feature type="domain" description="Histidine kinase" evidence="15">
    <location>
        <begin position="222"/>
        <end position="416"/>
    </location>
</feature>
<reference evidence="17 18" key="1">
    <citation type="submission" date="2019-12" db="EMBL/GenBank/DDBJ databases">
        <title>Sporaefaciens musculi gen. nov., sp. nov., a novel bacterium isolated from the caecum of an obese mouse.</title>
        <authorList>
            <person name="Rasmussen T.S."/>
            <person name="Streidl T."/>
            <person name="Hitch T.C.A."/>
            <person name="Wortmann E."/>
            <person name="Deptula P."/>
            <person name="Hansen M."/>
            <person name="Nielsen D.S."/>
            <person name="Clavel T."/>
            <person name="Vogensen F.K."/>
        </authorList>
    </citation>
    <scope>NUCLEOTIDE SEQUENCE [LARGE SCALE GENOMIC DNA]</scope>
    <source>
        <strain evidence="17 18">WCA-9-b2</strain>
    </source>
</reference>
<dbReference type="SUPFAM" id="SSF47384">
    <property type="entry name" value="Homodimeric domain of signal transducing histidine kinase"/>
    <property type="match status" value="1"/>
</dbReference>
<evidence type="ECO:0000256" key="5">
    <source>
        <dbReference type="ARBA" id="ARBA00022553"/>
    </source>
</evidence>
<evidence type="ECO:0000256" key="1">
    <source>
        <dbReference type="ARBA" id="ARBA00000085"/>
    </source>
</evidence>
<dbReference type="GO" id="GO:0000155">
    <property type="term" value="F:phosphorelay sensor kinase activity"/>
    <property type="evidence" value="ECO:0007669"/>
    <property type="project" value="InterPro"/>
</dbReference>
<dbReference type="SMART" id="SM00304">
    <property type="entry name" value="HAMP"/>
    <property type="match status" value="1"/>
</dbReference>
<gene>
    <name evidence="17" type="ORF">GN277_16700</name>
</gene>
<evidence type="ECO:0000256" key="8">
    <source>
        <dbReference type="ARBA" id="ARBA00022741"/>
    </source>
</evidence>
<evidence type="ECO:0000256" key="4">
    <source>
        <dbReference type="ARBA" id="ARBA00022475"/>
    </source>
</evidence>
<evidence type="ECO:0000313" key="18">
    <source>
        <dbReference type="Proteomes" id="UP000460412"/>
    </source>
</evidence>
<keyword evidence="4" id="KW-1003">Cell membrane</keyword>
<dbReference type="PANTHER" id="PTHR45528">
    <property type="entry name" value="SENSOR HISTIDINE KINASE CPXA"/>
    <property type="match status" value="1"/>
</dbReference>
<dbReference type="EMBL" id="WUQX01000001">
    <property type="protein sequence ID" value="MXP76962.1"/>
    <property type="molecule type" value="Genomic_DNA"/>
</dbReference>
<dbReference type="PANTHER" id="PTHR45528:SF1">
    <property type="entry name" value="SENSOR HISTIDINE KINASE CPXA"/>
    <property type="match status" value="1"/>
</dbReference>
<name>A0A7X3SJY8_9FIRM</name>
<organism evidence="17 18">
    <name type="scientific">Sporofaciens musculi</name>
    <dbReference type="NCBI Taxonomy" id="2681861"/>
    <lineage>
        <taxon>Bacteria</taxon>
        <taxon>Bacillati</taxon>
        <taxon>Bacillota</taxon>
        <taxon>Clostridia</taxon>
        <taxon>Lachnospirales</taxon>
        <taxon>Lachnospiraceae</taxon>
        <taxon>Sporofaciens</taxon>
    </lineage>
</organism>
<accession>A0A7X3SJY8</accession>
<dbReference type="Gene3D" id="1.10.287.130">
    <property type="match status" value="1"/>
</dbReference>
<dbReference type="SUPFAM" id="SSF158472">
    <property type="entry name" value="HAMP domain-like"/>
    <property type="match status" value="1"/>
</dbReference>
<keyword evidence="5" id="KW-0597">Phosphoprotein</keyword>
<dbReference type="CDD" id="cd06225">
    <property type="entry name" value="HAMP"/>
    <property type="match status" value="1"/>
</dbReference>
<evidence type="ECO:0000259" key="16">
    <source>
        <dbReference type="PROSITE" id="PS50885"/>
    </source>
</evidence>
<protein>
    <recommendedName>
        <fullName evidence="3">histidine kinase</fullName>
        <ecNumber evidence="3">2.7.13.3</ecNumber>
    </recommendedName>
</protein>
<dbReference type="AlphaFoldDB" id="A0A7X3SJY8"/>
<evidence type="ECO:0000256" key="9">
    <source>
        <dbReference type="ARBA" id="ARBA00022777"/>
    </source>
</evidence>
<feature type="transmembrane region" description="Helical" evidence="14">
    <location>
        <begin position="130"/>
        <end position="154"/>
    </location>
</feature>
<dbReference type="InterPro" id="IPR003661">
    <property type="entry name" value="HisK_dim/P_dom"/>
</dbReference>
<evidence type="ECO:0000259" key="15">
    <source>
        <dbReference type="PROSITE" id="PS50109"/>
    </source>
</evidence>